<dbReference type="Proteomes" id="UP000729402">
    <property type="component" value="Unassembled WGS sequence"/>
</dbReference>
<dbReference type="InterPro" id="IPR039637">
    <property type="entry name" value="CNOT7/CNOT8/Pop2"/>
</dbReference>
<sequence length="197" mass="23007">MHRPNVSTYLLSSAEKYKFIKANINTLYLVQLGLTLFNDDDWLLDFNTGDAMQVVWEFNFREFDVMHHLHALESITILWMKGMDFDRTHWHGIDAAAFKARLRKWLHDVLGRVGVITFSGSYDLAYMLKMMYDNSYKLPNTIAQFNNIVKSVVGKMLYDVKEMARHYPSDLRGGLELVARKLGVRCVVGEVHQHYRK</sequence>
<keyword evidence="2" id="KW-1185">Reference proteome</keyword>
<evidence type="ECO:0000313" key="2">
    <source>
        <dbReference type="Proteomes" id="UP000729402"/>
    </source>
</evidence>
<dbReference type="PANTHER" id="PTHR10797">
    <property type="entry name" value="CCR4-NOT TRANSCRIPTION COMPLEX SUBUNIT"/>
    <property type="match status" value="1"/>
</dbReference>
<dbReference type="GO" id="GO:0004535">
    <property type="term" value="F:poly(A)-specific ribonuclease activity"/>
    <property type="evidence" value="ECO:0007669"/>
    <property type="project" value="InterPro"/>
</dbReference>
<comment type="caution">
    <text evidence="1">The sequence shown here is derived from an EMBL/GenBank/DDBJ whole genome shotgun (WGS) entry which is preliminary data.</text>
</comment>
<proteinExistence type="predicted"/>
<dbReference type="OrthoDB" id="739979at2759"/>
<dbReference type="EMBL" id="JAAALK010000082">
    <property type="protein sequence ID" value="KAG8084302.1"/>
    <property type="molecule type" value="Genomic_DNA"/>
</dbReference>
<reference evidence="1" key="2">
    <citation type="submission" date="2021-02" db="EMBL/GenBank/DDBJ databases">
        <authorList>
            <person name="Kimball J.A."/>
            <person name="Haas M.W."/>
            <person name="Macchietto M."/>
            <person name="Kono T."/>
            <person name="Duquette J."/>
            <person name="Shao M."/>
        </authorList>
    </citation>
    <scope>NUCLEOTIDE SEQUENCE</scope>
    <source>
        <tissue evidence="1">Fresh leaf tissue</tissue>
    </source>
</reference>
<reference evidence="1" key="1">
    <citation type="journal article" date="2021" name="bioRxiv">
        <title>Whole Genome Assembly and Annotation of Northern Wild Rice, Zizania palustris L., Supports a Whole Genome Duplication in the Zizania Genus.</title>
        <authorList>
            <person name="Haas M."/>
            <person name="Kono T."/>
            <person name="Macchietto M."/>
            <person name="Millas R."/>
            <person name="McGilp L."/>
            <person name="Shao M."/>
            <person name="Duquette J."/>
            <person name="Hirsch C.N."/>
            <person name="Kimball J."/>
        </authorList>
    </citation>
    <scope>NUCLEOTIDE SEQUENCE</scope>
    <source>
        <tissue evidence="1">Fresh leaf tissue</tissue>
    </source>
</reference>
<dbReference type="GO" id="GO:0030014">
    <property type="term" value="C:CCR4-NOT complex"/>
    <property type="evidence" value="ECO:0007669"/>
    <property type="project" value="InterPro"/>
</dbReference>
<evidence type="ECO:0000313" key="1">
    <source>
        <dbReference type="EMBL" id="KAG8084302.1"/>
    </source>
</evidence>
<name>A0A8J5W7J9_ZIZPA</name>
<protein>
    <submittedName>
        <fullName evidence="1">Uncharacterized protein</fullName>
    </submittedName>
</protein>
<dbReference type="AlphaFoldDB" id="A0A8J5W7J9"/>
<gene>
    <name evidence="1" type="ORF">GUJ93_ZPchr0010g7661</name>
</gene>
<accession>A0A8J5W7J9</accession>
<organism evidence="1 2">
    <name type="scientific">Zizania palustris</name>
    <name type="common">Northern wild rice</name>
    <dbReference type="NCBI Taxonomy" id="103762"/>
    <lineage>
        <taxon>Eukaryota</taxon>
        <taxon>Viridiplantae</taxon>
        <taxon>Streptophyta</taxon>
        <taxon>Embryophyta</taxon>
        <taxon>Tracheophyta</taxon>
        <taxon>Spermatophyta</taxon>
        <taxon>Magnoliopsida</taxon>
        <taxon>Liliopsida</taxon>
        <taxon>Poales</taxon>
        <taxon>Poaceae</taxon>
        <taxon>BOP clade</taxon>
        <taxon>Oryzoideae</taxon>
        <taxon>Oryzeae</taxon>
        <taxon>Zizaniinae</taxon>
        <taxon>Zizania</taxon>
    </lineage>
</organism>